<dbReference type="Proteomes" id="UP000193642">
    <property type="component" value="Unassembled WGS sequence"/>
</dbReference>
<evidence type="ECO:0000313" key="1">
    <source>
        <dbReference type="EMBL" id="ORY38599.1"/>
    </source>
</evidence>
<dbReference type="OrthoDB" id="1681765at2759"/>
<evidence type="ECO:0000313" key="2">
    <source>
        <dbReference type="Proteomes" id="UP000193642"/>
    </source>
</evidence>
<accession>A0A1Y2BV18</accession>
<organism evidence="1 2">
    <name type="scientific">Rhizoclosmatium globosum</name>
    <dbReference type="NCBI Taxonomy" id="329046"/>
    <lineage>
        <taxon>Eukaryota</taxon>
        <taxon>Fungi</taxon>
        <taxon>Fungi incertae sedis</taxon>
        <taxon>Chytridiomycota</taxon>
        <taxon>Chytridiomycota incertae sedis</taxon>
        <taxon>Chytridiomycetes</taxon>
        <taxon>Chytridiales</taxon>
        <taxon>Chytriomycetaceae</taxon>
        <taxon>Rhizoclosmatium</taxon>
    </lineage>
</organism>
<dbReference type="AlphaFoldDB" id="A0A1Y2BV18"/>
<protein>
    <submittedName>
        <fullName evidence="1">Uncharacterized protein</fullName>
    </submittedName>
</protein>
<sequence length="175" mass="19634">MKPDQVYHSQLPQFFVPSVNPFAWLMEAEEDIRDIRGPDRTKAKEWRNLIFGPDTGSEDFRQTFRAILALPAAINWAQANCSGLLEVGLATEKELLGIRLPDVASDELTNIASKFAELGRLPNVGLDMDSSFSLIEAPGEGPDVPGGPYIKKDFWFHKQFYAIWLLAVCDSDMLF</sequence>
<keyword evidence="2" id="KW-1185">Reference proteome</keyword>
<name>A0A1Y2BV18_9FUNG</name>
<reference evidence="1 2" key="1">
    <citation type="submission" date="2016-07" db="EMBL/GenBank/DDBJ databases">
        <title>Pervasive Adenine N6-methylation of Active Genes in Fungi.</title>
        <authorList>
            <consortium name="DOE Joint Genome Institute"/>
            <person name="Mondo S.J."/>
            <person name="Dannebaum R.O."/>
            <person name="Kuo R.C."/>
            <person name="Labutti K."/>
            <person name="Haridas S."/>
            <person name="Kuo A."/>
            <person name="Salamov A."/>
            <person name="Ahrendt S.R."/>
            <person name="Lipzen A."/>
            <person name="Sullivan W."/>
            <person name="Andreopoulos W.B."/>
            <person name="Clum A."/>
            <person name="Lindquist E."/>
            <person name="Daum C."/>
            <person name="Ramamoorthy G.K."/>
            <person name="Gryganskyi A."/>
            <person name="Culley D."/>
            <person name="Magnuson J.K."/>
            <person name="James T.Y."/>
            <person name="O'Malley M.A."/>
            <person name="Stajich J.E."/>
            <person name="Spatafora J.W."/>
            <person name="Visel A."/>
            <person name="Grigoriev I.V."/>
        </authorList>
    </citation>
    <scope>NUCLEOTIDE SEQUENCE [LARGE SCALE GENOMIC DNA]</scope>
    <source>
        <strain evidence="1 2">JEL800</strain>
    </source>
</reference>
<dbReference type="EMBL" id="MCGO01000043">
    <property type="protein sequence ID" value="ORY38599.1"/>
    <property type="molecule type" value="Genomic_DNA"/>
</dbReference>
<proteinExistence type="predicted"/>
<gene>
    <name evidence="1" type="ORF">BCR33DRAFT_788829</name>
</gene>
<comment type="caution">
    <text evidence="1">The sequence shown here is derived from an EMBL/GenBank/DDBJ whole genome shotgun (WGS) entry which is preliminary data.</text>
</comment>